<comment type="caution">
    <text evidence="2">The sequence shown here is derived from an EMBL/GenBank/DDBJ whole genome shotgun (WGS) entry which is preliminary data.</text>
</comment>
<feature type="signal peptide" evidence="1">
    <location>
        <begin position="1"/>
        <end position="21"/>
    </location>
</feature>
<accession>A0A4R2GLH3</accession>
<sequence>MKKLKYILPAILALGLFAACSDDDDVDTTAPVIEIISPEDHEEFHPGETIHLHAIITDDTELASWKIDIHYNSDGHTHSQVITLKHGDHDHHHGEKEWHVHKDGVIEGNVKTYELKLELEIPDDAKHGEYHLGVFAVDKAGNQAQKFIEIEVEDDDHHDDHHHDH</sequence>
<organism evidence="2 3">
    <name type="scientific">Natronoflexus pectinivorans</name>
    <dbReference type="NCBI Taxonomy" id="682526"/>
    <lineage>
        <taxon>Bacteria</taxon>
        <taxon>Pseudomonadati</taxon>
        <taxon>Bacteroidota</taxon>
        <taxon>Bacteroidia</taxon>
        <taxon>Marinilabiliales</taxon>
        <taxon>Marinilabiliaceae</taxon>
        <taxon>Natronoflexus</taxon>
    </lineage>
</organism>
<protein>
    <submittedName>
        <fullName evidence="2">Uncharacterized protein DUF4625</fullName>
    </submittedName>
</protein>
<proteinExistence type="predicted"/>
<keyword evidence="1" id="KW-0732">Signal</keyword>
<dbReference type="EMBL" id="SLWK01000002">
    <property type="protein sequence ID" value="TCO09835.1"/>
    <property type="molecule type" value="Genomic_DNA"/>
</dbReference>
<reference evidence="2 3" key="1">
    <citation type="submission" date="2019-03" db="EMBL/GenBank/DDBJ databases">
        <title>Genomic Encyclopedia of Type Strains, Phase IV (KMG-IV): sequencing the most valuable type-strain genomes for metagenomic binning, comparative biology and taxonomic classification.</title>
        <authorList>
            <person name="Goeker M."/>
        </authorList>
    </citation>
    <scope>NUCLEOTIDE SEQUENCE [LARGE SCALE GENOMIC DNA]</scope>
    <source>
        <strain evidence="2 3">DSM 24179</strain>
    </source>
</reference>
<dbReference type="RefSeq" id="WP_132432650.1">
    <property type="nucleotide sequence ID" value="NZ_SLWK01000002.1"/>
</dbReference>
<evidence type="ECO:0000313" key="2">
    <source>
        <dbReference type="EMBL" id="TCO09835.1"/>
    </source>
</evidence>
<dbReference type="Proteomes" id="UP000295221">
    <property type="component" value="Unassembled WGS sequence"/>
</dbReference>
<feature type="chain" id="PRO_5020968680" evidence="1">
    <location>
        <begin position="22"/>
        <end position="165"/>
    </location>
</feature>
<evidence type="ECO:0000313" key="3">
    <source>
        <dbReference type="Proteomes" id="UP000295221"/>
    </source>
</evidence>
<dbReference type="Pfam" id="PF15418">
    <property type="entry name" value="DUF4625"/>
    <property type="match status" value="1"/>
</dbReference>
<dbReference type="InterPro" id="IPR027829">
    <property type="entry name" value="DUF4625"/>
</dbReference>
<name>A0A4R2GLH3_9BACT</name>
<dbReference type="Gene3D" id="2.60.40.4140">
    <property type="match status" value="1"/>
</dbReference>
<dbReference type="OrthoDB" id="1037816at2"/>
<evidence type="ECO:0000256" key="1">
    <source>
        <dbReference type="SAM" id="SignalP"/>
    </source>
</evidence>
<dbReference type="PROSITE" id="PS51257">
    <property type="entry name" value="PROKAR_LIPOPROTEIN"/>
    <property type="match status" value="1"/>
</dbReference>
<gene>
    <name evidence="2" type="ORF">EV194_102264</name>
</gene>
<dbReference type="AlphaFoldDB" id="A0A4R2GLH3"/>
<keyword evidence="3" id="KW-1185">Reference proteome</keyword>